<dbReference type="SUPFAM" id="SSF54593">
    <property type="entry name" value="Glyoxalase/Bleomycin resistance protein/Dihydroxybiphenyl dioxygenase"/>
    <property type="match status" value="1"/>
</dbReference>
<protein>
    <submittedName>
        <fullName evidence="2">Glyoxalase family protein</fullName>
    </submittedName>
</protein>
<reference evidence="2 3" key="1">
    <citation type="submission" date="2018-04" db="EMBL/GenBank/DDBJ databases">
        <title>Genomic Encyclopedia of Type Strains, Phase IV (KMG-IV): sequencing the most valuable type-strain genomes for metagenomic binning, comparative biology and taxonomic classification.</title>
        <authorList>
            <person name="Goeker M."/>
        </authorList>
    </citation>
    <scope>NUCLEOTIDE SEQUENCE [LARGE SCALE GENOMIC DNA]</scope>
    <source>
        <strain evidence="2 3">DSM 45771</strain>
    </source>
</reference>
<accession>A0A2U1ECS3</accession>
<name>A0A2U1ECS3_9PSEU</name>
<dbReference type="InterPro" id="IPR029068">
    <property type="entry name" value="Glyas_Bleomycin-R_OHBP_Dase"/>
</dbReference>
<organism evidence="2 3">
    <name type="scientific">Actinomycetospora cinnamomea</name>
    <dbReference type="NCBI Taxonomy" id="663609"/>
    <lineage>
        <taxon>Bacteria</taxon>
        <taxon>Bacillati</taxon>
        <taxon>Actinomycetota</taxon>
        <taxon>Actinomycetes</taxon>
        <taxon>Pseudonocardiales</taxon>
        <taxon>Pseudonocardiaceae</taxon>
        <taxon>Actinomycetospora</taxon>
    </lineage>
</organism>
<dbReference type="Gene3D" id="3.10.180.10">
    <property type="entry name" value="2,3-Dihydroxybiphenyl 1,2-Dioxygenase, domain 1"/>
    <property type="match status" value="2"/>
</dbReference>
<keyword evidence="3" id="KW-1185">Reference proteome</keyword>
<proteinExistence type="predicted"/>
<comment type="caution">
    <text evidence="2">The sequence shown here is derived from an EMBL/GenBank/DDBJ whole genome shotgun (WGS) entry which is preliminary data.</text>
</comment>
<dbReference type="PANTHER" id="PTHR36110">
    <property type="entry name" value="RING-CLEAVING DIOXYGENASE MHQE-RELATED"/>
    <property type="match status" value="1"/>
</dbReference>
<dbReference type="PANTHER" id="PTHR36110:SF2">
    <property type="entry name" value="RING-CLEAVING DIOXYGENASE MHQE-RELATED"/>
    <property type="match status" value="1"/>
</dbReference>
<feature type="domain" description="VOC" evidence="1">
    <location>
        <begin position="6"/>
        <end position="132"/>
    </location>
</feature>
<dbReference type="AlphaFoldDB" id="A0A2U1ECS3"/>
<dbReference type="EMBL" id="QEKW01000024">
    <property type="protein sequence ID" value="PVY97509.1"/>
    <property type="molecule type" value="Genomic_DNA"/>
</dbReference>
<dbReference type="RefSeq" id="WP_116711087.1">
    <property type="nucleotide sequence ID" value="NZ_QEKW01000024.1"/>
</dbReference>
<dbReference type="InterPro" id="IPR037523">
    <property type="entry name" value="VOC_core"/>
</dbReference>
<evidence type="ECO:0000313" key="2">
    <source>
        <dbReference type="EMBL" id="PVY97509.1"/>
    </source>
</evidence>
<evidence type="ECO:0000313" key="3">
    <source>
        <dbReference type="Proteomes" id="UP000245639"/>
    </source>
</evidence>
<evidence type="ECO:0000259" key="1">
    <source>
        <dbReference type="PROSITE" id="PS51819"/>
    </source>
</evidence>
<sequence length="326" mass="36598">MSHIRGSHHTTLSVGGAQEDVDFHVDTLGMRFIKRTVLFDGSLPIYHLYYSNAAGDPSAVLTTFPWRQAGLVGRRGTNQAREVLLAAPADSLDYWERRLTSRGVEVTNTEVFDRRRLEFRHPCGIEYALVPVDGDPRVGHPGQGVPPEYAIHGIHGTGIHVATPERMVEFSEEVFHSQGKLVEDGDRATYQVGQDSHGNHVELIADNADDQGTWRYGAGTFHHVAWNLETLANQDDLKFEIEGNGYTDISELKDRKYFKSVYVRTPAGALFELAVTHAEGGWTCDESPHELGQHFQLPEQFEHRREEIFSKLEPIETPVAPDEEES</sequence>
<dbReference type="OrthoDB" id="5242400at2"/>
<feature type="domain" description="VOC" evidence="1">
    <location>
        <begin position="153"/>
        <end position="276"/>
    </location>
</feature>
<dbReference type="InterPro" id="IPR052537">
    <property type="entry name" value="Extradiol_RC_dioxygenase"/>
</dbReference>
<dbReference type="Proteomes" id="UP000245639">
    <property type="component" value="Unassembled WGS sequence"/>
</dbReference>
<gene>
    <name evidence="2" type="ORF">C8D89_12446</name>
</gene>
<dbReference type="PROSITE" id="PS51819">
    <property type="entry name" value="VOC"/>
    <property type="match status" value="2"/>
</dbReference>